<dbReference type="AlphaFoldDB" id="A0A382VEI0"/>
<gene>
    <name evidence="2" type="ORF">METZ01_LOCUS397152</name>
</gene>
<dbReference type="Gene3D" id="3.90.1200.10">
    <property type="match status" value="1"/>
</dbReference>
<dbReference type="PANTHER" id="PTHR23020">
    <property type="entry name" value="UNCHARACTERIZED NUCLEAR HORMONE RECEPTOR-RELATED"/>
    <property type="match status" value="1"/>
</dbReference>
<protein>
    <recommendedName>
        <fullName evidence="1">CHK kinase-like domain-containing protein</fullName>
    </recommendedName>
</protein>
<feature type="non-terminal residue" evidence="2">
    <location>
        <position position="286"/>
    </location>
</feature>
<accession>A0A382VEI0</accession>
<dbReference type="SUPFAM" id="SSF56112">
    <property type="entry name" value="Protein kinase-like (PK-like)"/>
    <property type="match status" value="1"/>
</dbReference>
<dbReference type="Pfam" id="PF02958">
    <property type="entry name" value="EcKL"/>
    <property type="match status" value="1"/>
</dbReference>
<dbReference type="InterPro" id="IPR004119">
    <property type="entry name" value="EcKL"/>
</dbReference>
<organism evidence="2">
    <name type="scientific">marine metagenome</name>
    <dbReference type="NCBI Taxonomy" id="408172"/>
    <lineage>
        <taxon>unclassified sequences</taxon>
        <taxon>metagenomes</taxon>
        <taxon>ecological metagenomes</taxon>
    </lineage>
</organism>
<name>A0A382VEI0_9ZZZZ</name>
<proteinExistence type="predicted"/>
<dbReference type="PANTHER" id="PTHR23020:SF41">
    <property type="entry name" value="AMINOGLYCOSIDE PHOSPHOTRANSFERASE DOMAIN-CONTAINING PROTEIN"/>
    <property type="match status" value="1"/>
</dbReference>
<dbReference type="InterPro" id="IPR015897">
    <property type="entry name" value="CHK_kinase-like"/>
</dbReference>
<sequence length="286" mass="32269">TSWVSEVLQSDVRNIRRTQIGQGVGIMGDIFRIDLDHSDPSTPRSVVVKLPSSWEENRAQGVALGMFEAEVKFYRELAQKVPVGLPYIHLAEIESGTANFIIVMEDLNVLTMVNQSDGITLDQALMAVEVLAIVHSVWWDQADSEELAWIPNMIGPRIQFVDGLLLQILEPFCNAFAEHLPPGGKEMFEAFAGNYVAINKTLANRSPWTLAHQDFRVENMLFGKDRVVVLDWQGIGRGPGSYDLAYFLGGSMNIDLRRAHEREIVAHYYDKLMERKMCPNPVCLFF</sequence>
<evidence type="ECO:0000313" key="2">
    <source>
        <dbReference type="EMBL" id="SVD44298.1"/>
    </source>
</evidence>
<evidence type="ECO:0000259" key="1">
    <source>
        <dbReference type="SMART" id="SM00587"/>
    </source>
</evidence>
<dbReference type="InterPro" id="IPR011009">
    <property type="entry name" value="Kinase-like_dom_sf"/>
</dbReference>
<reference evidence="2" key="1">
    <citation type="submission" date="2018-05" db="EMBL/GenBank/DDBJ databases">
        <authorList>
            <person name="Lanie J.A."/>
            <person name="Ng W.-L."/>
            <person name="Kazmierczak K.M."/>
            <person name="Andrzejewski T.M."/>
            <person name="Davidsen T.M."/>
            <person name="Wayne K.J."/>
            <person name="Tettelin H."/>
            <person name="Glass J.I."/>
            <person name="Rusch D."/>
            <person name="Podicherti R."/>
            <person name="Tsui H.-C.T."/>
            <person name="Winkler M.E."/>
        </authorList>
    </citation>
    <scope>NUCLEOTIDE SEQUENCE</scope>
</reference>
<dbReference type="SMART" id="SM00587">
    <property type="entry name" value="CHK"/>
    <property type="match status" value="1"/>
</dbReference>
<feature type="non-terminal residue" evidence="2">
    <location>
        <position position="1"/>
    </location>
</feature>
<dbReference type="EMBL" id="UINC01150963">
    <property type="protein sequence ID" value="SVD44298.1"/>
    <property type="molecule type" value="Genomic_DNA"/>
</dbReference>
<dbReference type="InterPro" id="IPR052961">
    <property type="entry name" value="Oxido-Kinase-like_Enzymes"/>
</dbReference>
<feature type="domain" description="CHK kinase-like" evidence="1">
    <location>
        <begin position="102"/>
        <end position="276"/>
    </location>
</feature>